<evidence type="ECO:0008006" key="2">
    <source>
        <dbReference type="Google" id="ProtNLM"/>
    </source>
</evidence>
<comment type="caution">
    <text evidence="1">The sequence shown here is derived from an EMBL/GenBank/DDBJ whole genome shotgun (WGS) entry which is preliminary data.</text>
</comment>
<organism evidence="1">
    <name type="scientific">marine sediment metagenome</name>
    <dbReference type="NCBI Taxonomy" id="412755"/>
    <lineage>
        <taxon>unclassified sequences</taxon>
        <taxon>metagenomes</taxon>
        <taxon>ecological metagenomes</taxon>
    </lineage>
</organism>
<reference evidence="1" key="1">
    <citation type="journal article" date="2014" name="Front. Microbiol.">
        <title>High frequency of phylogenetically diverse reductive dehalogenase-homologous genes in deep subseafloor sedimentary metagenomes.</title>
        <authorList>
            <person name="Kawai M."/>
            <person name="Futagami T."/>
            <person name="Toyoda A."/>
            <person name="Takaki Y."/>
            <person name="Nishi S."/>
            <person name="Hori S."/>
            <person name="Arai W."/>
            <person name="Tsubouchi T."/>
            <person name="Morono Y."/>
            <person name="Uchiyama I."/>
            <person name="Ito T."/>
            <person name="Fujiyama A."/>
            <person name="Inagaki F."/>
            <person name="Takami H."/>
        </authorList>
    </citation>
    <scope>NUCLEOTIDE SEQUENCE</scope>
    <source>
        <strain evidence="1">Expedition CK06-06</strain>
    </source>
</reference>
<sequence>MKIKSILWRPIRNVSLKWLNYSRYIVEKKIFPSIKNKKVLLVGCNHNVRDYPKKLRKNDVYSIDINPEMAEFGAEKHIVGNVAEINKYFK</sequence>
<gene>
    <name evidence="1" type="ORF">S01H1_55325</name>
</gene>
<accession>X0WIS8</accession>
<protein>
    <recommendedName>
        <fullName evidence="2">Methyltransferase type 11 domain-containing protein</fullName>
    </recommendedName>
</protein>
<proteinExistence type="predicted"/>
<feature type="non-terminal residue" evidence="1">
    <location>
        <position position="90"/>
    </location>
</feature>
<name>X0WIS8_9ZZZZ</name>
<evidence type="ECO:0000313" key="1">
    <source>
        <dbReference type="EMBL" id="GAG24403.1"/>
    </source>
</evidence>
<dbReference type="AlphaFoldDB" id="X0WIS8"/>
<dbReference type="EMBL" id="BARS01035956">
    <property type="protein sequence ID" value="GAG24403.1"/>
    <property type="molecule type" value="Genomic_DNA"/>
</dbReference>